<reference evidence="3" key="2">
    <citation type="journal article" date="2000" name="Genome Res.">
        <title>Normalization and subtraction of cap-trapper-selected cDNAs to prepare full-length cDNA libraries for rapid discovery of new genes.</title>
        <authorList>
            <person name="Carninci P."/>
            <person name="Shibata Y."/>
            <person name="Hayatsu N."/>
            <person name="Sugahara Y."/>
            <person name="Shibata K."/>
            <person name="Itoh M."/>
            <person name="Konno H."/>
            <person name="Okazaki Y."/>
            <person name="Muramatsu M."/>
            <person name="Hayashizaki Y."/>
        </authorList>
    </citation>
    <scope>NUCLEOTIDE SEQUENCE</scope>
    <source>
        <strain evidence="3">C57BL/6J</strain>
        <tissue evidence="3">Whole body</tissue>
    </source>
</reference>
<evidence type="ECO:0000256" key="2">
    <source>
        <dbReference type="SAM" id="SignalP"/>
    </source>
</evidence>
<keyword evidence="1" id="KW-1133">Transmembrane helix</keyword>
<reference evidence="3" key="5">
    <citation type="journal article" date="2001" name="Nature">
        <title>Functional annotation of a full-length mouse cDNA collection.</title>
        <authorList>
            <consortium name="The RIKEN Genome Exploration Research Group Phase II Team and the FANTOM Consortium"/>
        </authorList>
    </citation>
    <scope>NUCLEOTIDE SEQUENCE</scope>
    <source>
        <strain evidence="3">C57BL/6J</strain>
        <tissue evidence="3">Whole body</tissue>
    </source>
</reference>
<proteinExistence type="evidence at transcript level"/>
<organism evidence="3">
    <name type="scientific">Mus musculus</name>
    <name type="common">Mouse</name>
    <dbReference type="NCBI Taxonomy" id="10090"/>
    <lineage>
        <taxon>Eukaryota</taxon>
        <taxon>Metazoa</taxon>
        <taxon>Chordata</taxon>
        <taxon>Craniata</taxon>
        <taxon>Vertebrata</taxon>
        <taxon>Euteleostomi</taxon>
        <taxon>Mammalia</taxon>
        <taxon>Eutheria</taxon>
        <taxon>Euarchontoglires</taxon>
        <taxon>Glires</taxon>
        <taxon>Rodentia</taxon>
        <taxon>Myomorpha</taxon>
        <taxon>Muroidea</taxon>
        <taxon>Muridae</taxon>
        <taxon>Murinae</taxon>
        <taxon>Mus</taxon>
        <taxon>Mus</taxon>
    </lineage>
</organism>
<accession>Q9D0G4</accession>
<dbReference type="MGI" id="MGI:1915364">
    <property type="gene designation" value="Pwwp3a"/>
</dbReference>
<reference evidence="3" key="6">
    <citation type="journal article" date="2002" name="Nature">
        <title>Analysis of the mouse transcriptome based on functional annotation of 60,770 full-length cDNAs.</title>
        <authorList>
            <consortium name="The FANTOM Consortium and the RIKEN Genome Exploration Research Group Phase I and II Team"/>
        </authorList>
    </citation>
    <scope>NUCLEOTIDE SEQUENCE</scope>
    <source>
        <strain evidence="3">C57BL/6J</strain>
        <tissue evidence="3">Whole body</tissue>
    </source>
</reference>
<dbReference type="EMBL" id="AK011465">
    <property type="protein sequence ID" value="BAB27636.1"/>
    <property type="molecule type" value="mRNA"/>
</dbReference>
<feature type="chain" id="PRO_5004325036" evidence="2">
    <location>
        <begin position="22"/>
        <end position="169"/>
    </location>
</feature>
<reference evidence="3" key="8">
    <citation type="journal article" date="2005" name="Science">
        <title>Antisense Transcription in the Mammalian Transcriptome.</title>
        <authorList>
            <consortium name="RIKEN Genome Exploration Research Group and Genome Science Group (Genome Network Project Core Group) and the FANTOM Consortium"/>
        </authorList>
    </citation>
    <scope>NUCLEOTIDE SEQUENCE</scope>
    <source>
        <strain evidence="3">C57BL/6J</strain>
        <tissue evidence="3">Whole body</tissue>
    </source>
</reference>
<keyword evidence="2" id="KW-0732">Signal</keyword>
<dbReference type="AGR" id="MGI:1915364"/>
<protein>
    <submittedName>
        <fullName evidence="3">Uncharacterized protein</fullName>
    </submittedName>
</protein>
<reference evidence="3" key="4">
    <citation type="submission" date="2000-07" db="EMBL/GenBank/DDBJ databases">
        <authorList>
            <person name="Adachi J."/>
            <person name="Aizawa K."/>
            <person name="Akahira S."/>
            <person name="Akimura T."/>
            <person name="Arai A."/>
            <person name="Aono H."/>
            <person name="Arakawa T."/>
            <person name="Bono H."/>
            <person name="Carninci P."/>
            <person name="Fukuda S."/>
            <person name="Fukunishi Y."/>
            <person name="Furuno M."/>
            <person name="Hanagaki T."/>
            <person name="Hara A."/>
            <person name="Hayatsu N."/>
            <person name="Hiramoto K."/>
            <person name="Hiraoka T."/>
            <person name="Hori F."/>
            <person name="Imotani K."/>
            <person name="Ishii Y."/>
            <person name="Itoh M."/>
            <person name="Izawa M."/>
            <person name="Kasukawa T."/>
            <person name="Kato H."/>
            <person name="Kawai J."/>
            <person name="Kojima Y."/>
            <person name="Konno H."/>
            <person name="Kouda M."/>
            <person name="Koya S."/>
            <person name="Kurihara C."/>
            <person name="Matsuyama T."/>
            <person name="Miyazaki A."/>
            <person name="Nishi K."/>
            <person name="Nomura K."/>
            <person name="Numazaki R."/>
            <person name="Ohno M."/>
            <person name="Okazaki Y."/>
            <person name="Okido T."/>
            <person name="Owa C."/>
            <person name="Saito H."/>
            <person name="Saito R."/>
            <person name="Sakai C."/>
            <person name="Sakai K."/>
            <person name="Sano H."/>
            <person name="Sasaki D."/>
            <person name="Shibata K."/>
            <person name="Shibata Y."/>
            <person name="Shinagawa A."/>
            <person name="Shiraki T."/>
            <person name="Sogabe Y."/>
            <person name="Suzuki H."/>
            <person name="Tagami M."/>
            <person name="Tagawa A."/>
            <person name="Takahashi F."/>
            <person name="Tanaka T."/>
            <person name="Tejima Y."/>
            <person name="Toya T."/>
            <person name="Yamamura T."/>
            <person name="Yasunishi A."/>
            <person name="Yoshida K."/>
            <person name="Yoshino M."/>
            <person name="Muramatsu M."/>
            <person name="Hayashizaki Y."/>
        </authorList>
    </citation>
    <scope>NUCLEOTIDE SEQUENCE</scope>
    <source>
        <strain evidence="3">C57BL/6J</strain>
        <tissue evidence="3">Whole body</tissue>
    </source>
</reference>
<gene>
    <name evidence="4" type="primary">Pwwp3a</name>
    <name evidence="4" type="synonym">Mum1</name>
</gene>
<evidence type="ECO:0000313" key="3">
    <source>
        <dbReference type="EMBL" id="BAB27636.1"/>
    </source>
</evidence>
<evidence type="ECO:0000256" key="1">
    <source>
        <dbReference type="SAM" id="Phobius"/>
    </source>
</evidence>
<reference evidence="3" key="7">
    <citation type="journal article" date="2005" name="Science">
        <title>The Transcriptional Landscape of the Mammalian Genome.</title>
        <authorList>
            <consortium name="The FANTOM Consortium"/>
            <consortium name="Riken Genome Exploration Research Group and Genome Science Group (Genome Network Project Core Group)"/>
        </authorList>
    </citation>
    <scope>NUCLEOTIDE SEQUENCE</scope>
    <source>
        <strain evidence="3">C57BL/6J</strain>
        <tissue evidence="3">Whole body</tissue>
    </source>
</reference>
<feature type="signal peptide" evidence="2">
    <location>
        <begin position="1"/>
        <end position="21"/>
    </location>
</feature>
<evidence type="ECO:0000313" key="4">
    <source>
        <dbReference type="MGI" id="MGI:1915364"/>
    </source>
</evidence>
<name>Q9D0G4_MOUSE</name>
<feature type="transmembrane region" description="Helical" evidence="1">
    <location>
        <begin position="141"/>
        <end position="166"/>
    </location>
</feature>
<reference evidence="3" key="3">
    <citation type="journal article" date="2000" name="Genome Res.">
        <title>RIKEN integrated sequence analysis (RISA) system--384-format sequencing pipeline with 384 multicapillary sequencer.</title>
        <authorList>
            <person name="Shibata K."/>
            <person name="Itoh M."/>
            <person name="Aizawa K."/>
            <person name="Nagaoka S."/>
            <person name="Sasaki N."/>
            <person name="Carninci P."/>
            <person name="Konno H."/>
            <person name="Akiyama J."/>
            <person name="Nishi K."/>
            <person name="Kitsunai T."/>
            <person name="Tashiro H."/>
            <person name="Itoh M."/>
            <person name="Sumi N."/>
            <person name="Ishii Y."/>
            <person name="Nakamura S."/>
            <person name="Hazama M."/>
            <person name="Nishine T."/>
            <person name="Harada A."/>
            <person name="Yamamoto R."/>
            <person name="Matsumoto H."/>
            <person name="Sakaguchi S."/>
            <person name="Ikegami T."/>
            <person name="Kashiwagi K."/>
            <person name="Fujiwake S."/>
            <person name="Inoue K."/>
            <person name="Togawa Y."/>
            <person name="Izawa M."/>
            <person name="Ohara E."/>
            <person name="Watahiki M."/>
            <person name="Yoneda Y."/>
            <person name="Ishikawa T."/>
            <person name="Ozawa K."/>
            <person name="Tanaka T."/>
            <person name="Matsuura S."/>
            <person name="Kawai J."/>
            <person name="Okazaki Y."/>
            <person name="Muramatsu M."/>
            <person name="Inoue Y."/>
            <person name="Kira A."/>
            <person name="Hayashizaki Y."/>
        </authorList>
    </citation>
    <scope>NUCLEOTIDE SEQUENCE</scope>
    <source>
        <strain evidence="3">C57BL/6J</strain>
        <tissue evidence="3">Whole body</tissue>
    </source>
</reference>
<keyword evidence="1" id="KW-0472">Membrane</keyword>
<dbReference type="AlphaFoldDB" id="Q9D0G4"/>
<sequence>MRWWSTCRASAETWTARCLSAAVETAFASSWMCCCPRQSSVPFPRWRRWITRQPSRSTFVAPHLATGKRKSLTMNSWRRGTDAVADAAVCTWPASTGCDLPEASTRPRSVRTLTCAWVLRLQPKSGRSDAIRCLLPSMNSCFLEVSVCFCVYMCMSGFIFFNYFVYKCV</sequence>
<reference evidence="3" key="1">
    <citation type="journal article" date="1999" name="Methods Enzymol.">
        <title>High-efficiency full-length cDNA cloning.</title>
        <authorList>
            <person name="Carninci P."/>
            <person name="Hayashizaki Y."/>
        </authorList>
    </citation>
    <scope>NUCLEOTIDE SEQUENCE</scope>
    <source>
        <strain evidence="3">C57BL/6J</strain>
        <tissue evidence="3">Whole body</tissue>
    </source>
</reference>
<keyword evidence="1" id="KW-0812">Transmembrane</keyword>